<dbReference type="VEuPathDB" id="FungiDB:RhiirFUN_022437"/>
<comment type="caution">
    <text evidence="1">The sequence shown here is derived from an EMBL/GenBank/DDBJ whole genome shotgun (WGS) entry which is preliminary data.</text>
</comment>
<organism evidence="1 2">
    <name type="scientific">Rhizophagus irregularis</name>
    <dbReference type="NCBI Taxonomy" id="588596"/>
    <lineage>
        <taxon>Eukaryota</taxon>
        <taxon>Fungi</taxon>
        <taxon>Fungi incertae sedis</taxon>
        <taxon>Mucoromycota</taxon>
        <taxon>Glomeromycotina</taxon>
        <taxon>Glomeromycetes</taxon>
        <taxon>Glomerales</taxon>
        <taxon>Glomeraceae</taxon>
        <taxon>Rhizophagus</taxon>
    </lineage>
</organism>
<dbReference type="EMBL" id="CAGKOT010000021">
    <property type="protein sequence ID" value="CAB5365538.1"/>
    <property type="molecule type" value="Genomic_DNA"/>
</dbReference>
<sequence>MRDGDSIEDVRFSNAPNVLASLESARFSDATFIMPCKSNINKLRSLNSPVARTNAVHTVHTGGNDARKADSDVAKGLYLLLSRSLKVMFTAQVNLWADIGLVNSSVGVVQEIVFEENQGPPFSPYCNLGGIRHLFRPCYSDY</sequence>
<accession>A0A916E681</accession>
<name>A0A916E681_9GLOM</name>
<proteinExistence type="predicted"/>
<evidence type="ECO:0000313" key="2">
    <source>
        <dbReference type="Proteomes" id="UP000684084"/>
    </source>
</evidence>
<evidence type="ECO:0000313" key="1">
    <source>
        <dbReference type="EMBL" id="CAB5365538.1"/>
    </source>
</evidence>
<gene>
    <name evidence="1" type="ORF">CHRIB12_LOCUS10470</name>
</gene>
<reference evidence="1" key="1">
    <citation type="submission" date="2020-05" db="EMBL/GenBank/DDBJ databases">
        <authorList>
            <person name="Rincon C."/>
            <person name="Sanders R I."/>
            <person name="Robbins C."/>
            <person name="Chaturvedi A."/>
        </authorList>
    </citation>
    <scope>NUCLEOTIDE SEQUENCE</scope>
    <source>
        <strain evidence="1">CHB12</strain>
    </source>
</reference>
<dbReference type="Proteomes" id="UP000684084">
    <property type="component" value="Unassembled WGS sequence"/>
</dbReference>
<dbReference type="AlphaFoldDB" id="A0A916E681"/>
<protein>
    <submittedName>
        <fullName evidence="1">Uncharacterized protein</fullName>
    </submittedName>
</protein>
<dbReference type="OrthoDB" id="1884788at2759"/>